<feature type="compositionally biased region" description="Basic and acidic residues" evidence="1">
    <location>
        <begin position="903"/>
        <end position="919"/>
    </location>
</feature>
<feature type="compositionally biased region" description="Basic and acidic residues" evidence="1">
    <location>
        <begin position="451"/>
        <end position="466"/>
    </location>
</feature>
<reference evidence="3" key="2">
    <citation type="submission" date="2020-10" db="UniProtKB">
        <authorList>
            <consortium name="WormBaseParasite"/>
        </authorList>
    </citation>
    <scope>IDENTIFICATION</scope>
</reference>
<dbReference type="WBParaSite" id="Pan_g3432.t1">
    <property type="protein sequence ID" value="Pan_g3432.t1"/>
    <property type="gene ID" value="Pan_g3432"/>
</dbReference>
<feature type="compositionally biased region" description="Acidic residues" evidence="1">
    <location>
        <begin position="920"/>
        <end position="964"/>
    </location>
</feature>
<sequence length="1298" mass="144909">MYLPILVRKLYDFSVFEGTYDNLISTAEPSLVCKAPKITTIVSTCPNMAHLVNFTNPRITVASEVFNANFVSVRHLFDCEDECVIEAVPHKKSNVVEVCIREHSANIDPKEKLSAFRHPVMTDLMSILPDPAVGHSFHISDAPRGISIQEYIQRLQENSRIPWDERQMKVRRSVHFVMTKLLSLLIAVKKEHLYLHRLNNNAFILIVANDEVVDFKIRRNFLSTKEDSFKANLLVVAHLFSSAYANLKRLLPIEQPFFEACLPMAEVTLEQLLDLPYIHSDPMTWDPEDSLSMSSGSQCSDWDVVEKDSDVSSVGEMILPHEVEGIAADGTNMGDIVSSDDDSFFQIEESGIRTTDDDTWSVHTAIEPDEESALAEDLEDDTQSESSNESFDHIDDSESVSTAIEPHSEVVSTAVEESEDETQSESSNESFAHIDDSKSVGKAVESDSEDDTKSESSNESYDHVDDTESVSAAVELEESLEAEQYEIDESESEDIESSEDESLYTVKSGFDSDDDDACSVSTDIESRITVTPMSEKDKEEFFKLISDVVNKRKRVDNHPETAWSKVFFEIANAADVESTTKTVQFDENGTGCKSANCTACYAPYCCLTGDCNICRGMFVPETYTPKSDCAWKHWQQNHAVSSTHKDEKSCDVVANTVDVESTTKTVQVTENVSGCKTPNCTACYAPYDYCLTGNCSICRGMFVSETYTPKSDCAFKHWQQNHVKSPAESADENIAADVIKSESEEVNSSVSPVAAATEPEQTVITLNGPTCTKILRCIDEVIMNVADRDPKVAADAKRFYEFLNAAHCNAEFDTQLTTVSSMTETVAEQSENEKSTVAETADNKSVINDDVDDVESEYESAASDNDSYASAHEDAESDSSDEGDDADVTLAGAVNEEADLEEEIKNIRADFDESDKTDSEWDSEDDISEDENPTDSDEEAIEDEIEANSDKELSEDETQADSDEAAIKDEFHAGSEEELSEDETQADSDEEAIKDEIHAGSEEEISTDETQVDSDEELSEDETQVDSDEENDEDQRQVDAVVDSIKEEIFDVSSDQPTVSTASESQKESTPATCTNCCFLPSTKIIKVSDLCALKEIEHCNCCDTEATVAPINDLREYLFYLTKMRTDYPRFALRNLGFTFKTSFDLTDAKIIVDDEHQTTYSTYENGRERFTMKINFNGPNVASVIWAGVTYTDNSQFPPIVSNNFMKLQVVLEAIYVQQFSLVVYFKHLDAEFAIHHDSLLQITCKDGIKFNDFASQLSGDKNFAKLIEDERYATAFKMFMKCPMNPEYKYLEISM</sequence>
<feature type="compositionally biased region" description="Polar residues" evidence="1">
    <location>
        <begin position="837"/>
        <end position="846"/>
    </location>
</feature>
<feature type="compositionally biased region" description="Acidic residues" evidence="1">
    <location>
        <begin position="849"/>
        <end position="858"/>
    </location>
</feature>
<feature type="compositionally biased region" description="Acidic residues" evidence="1">
    <location>
        <begin position="1002"/>
        <end position="1033"/>
    </location>
</feature>
<feature type="compositionally biased region" description="Acidic residues" evidence="1">
    <location>
        <begin position="875"/>
        <end position="887"/>
    </location>
</feature>
<name>A0A7E4VUQ1_PANRE</name>
<evidence type="ECO:0000313" key="3">
    <source>
        <dbReference type="WBParaSite" id="Pan_g3432.t1"/>
    </source>
</evidence>
<organism evidence="2 3">
    <name type="scientific">Panagrellus redivivus</name>
    <name type="common">Microworm</name>
    <dbReference type="NCBI Taxonomy" id="6233"/>
    <lineage>
        <taxon>Eukaryota</taxon>
        <taxon>Metazoa</taxon>
        <taxon>Ecdysozoa</taxon>
        <taxon>Nematoda</taxon>
        <taxon>Chromadorea</taxon>
        <taxon>Rhabditida</taxon>
        <taxon>Tylenchina</taxon>
        <taxon>Panagrolaimomorpha</taxon>
        <taxon>Panagrolaimoidea</taxon>
        <taxon>Panagrolaimidae</taxon>
        <taxon>Panagrellus</taxon>
    </lineage>
</organism>
<keyword evidence="2" id="KW-1185">Reference proteome</keyword>
<protein>
    <submittedName>
        <fullName evidence="3">Protein kinase domain-containing protein</fullName>
    </submittedName>
</protein>
<feature type="compositionally biased region" description="Acidic residues" evidence="1">
    <location>
        <begin position="369"/>
        <end position="383"/>
    </location>
</feature>
<reference evidence="2" key="1">
    <citation type="journal article" date="2013" name="Genetics">
        <title>The draft genome and transcriptome of Panagrellus redivivus are shaped by the harsh demands of a free-living lifestyle.</title>
        <authorList>
            <person name="Srinivasan J."/>
            <person name="Dillman A.R."/>
            <person name="Macchietto M.G."/>
            <person name="Heikkinen L."/>
            <person name="Lakso M."/>
            <person name="Fracchia K.M."/>
            <person name="Antoshechkin I."/>
            <person name="Mortazavi A."/>
            <person name="Wong G."/>
            <person name="Sternberg P.W."/>
        </authorList>
    </citation>
    <scope>NUCLEOTIDE SEQUENCE [LARGE SCALE GENOMIC DNA]</scope>
    <source>
        <strain evidence="2">MT8872</strain>
    </source>
</reference>
<evidence type="ECO:0000256" key="1">
    <source>
        <dbReference type="SAM" id="MobiDB-lite"/>
    </source>
</evidence>
<feature type="compositionally biased region" description="Acidic residues" evidence="1">
    <location>
        <begin position="475"/>
        <end position="502"/>
    </location>
</feature>
<feature type="region of interest" description="Disordered" evidence="1">
    <location>
        <begin position="823"/>
        <end position="1037"/>
    </location>
</feature>
<feature type="region of interest" description="Disordered" evidence="1">
    <location>
        <begin position="369"/>
        <end position="510"/>
    </location>
</feature>
<proteinExistence type="predicted"/>
<feature type="compositionally biased region" description="Basic and acidic residues" evidence="1">
    <location>
        <begin position="965"/>
        <end position="975"/>
    </location>
</feature>
<feature type="compositionally biased region" description="Low complexity" evidence="1">
    <location>
        <begin position="860"/>
        <end position="870"/>
    </location>
</feature>
<dbReference type="Proteomes" id="UP000492821">
    <property type="component" value="Unassembled WGS sequence"/>
</dbReference>
<accession>A0A7E4VUQ1</accession>
<feature type="compositionally biased region" description="Acidic residues" evidence="1">
    <location>
        <begin position="976"/>
        <end position="993"/>
    </location>
</feature>
<evidence type="ECO:0000313" key="2">
    <source>
        <dbReference type="Proteomes" id="UP000492821"/>
    </source>
</evidence>